<evidence type="ECO:0000256" key="1">
    <source>
        <dbReference type="SAM" id="MobiDB-lite"/>
    </source>
</evidence>
<dbReference type="InterPro" id="IPR025435">
    <property type="entry name" value="YfhD-like"/>
</dbReference>
<feature type="compositionally biased region" description="Acidic residues" evidence="1">
    <location>
        <begin position="30"/>
        <end position="39"/>
    </location>
</feature>
<name>A0ABT9VEC9_9BACI</name>
<dbReference type="RefSeq" id="WP_306975718.1">
    <property type="nucleotide sequence ID" value="NZ_JAUSTQ010000004.1"/>
</dbReference>
<gene>
    <name evidence="2" type="ORF">J2S77_001290</name>
</gene>
<organism evidence="2 3">
    <name type="scientific">Alkalibacillus salilacus</name>
    <dbReference type="NCBI Taxonomy" id="284582"/>
    <lineage>
        <taxon>Bacteria</taxon>
        <taxon>Bacillati</taxon>
        <taxon>Bacillota</taxon>
        <taxon>Bacilli</taxon>
        <taxon>Bacillales</taxon>
        <taxon>Bacillaceae</taxon>
        <taxon>Alkalibacillus</taxon>
    </lineage>
</organism>
<dbReference type="Pfam" id="PF14151">
    <property type="entry name" value="YfhD"/>
    <property type="match status" value="1"/>
</dbReference>
<accession>A0ABT9VEC9</accession>
<evidence type="ECO:0000313" key="2">
    <source>
        <dbReference type="EMBL" id="MDQ0159326.1"/>
    </source>
</evidence>
<reference evidence="2 3" key="1">
    <citation type="submission" date="2023-07" db="EMBL/GenBank/DDBJ databases">
        <title>Genomic Encyclopedia of Type Strains, Phase IV (KMG-IV): sequencing the most valuable type-strain genomes for metagenomic binning, comparative biology and taxonomic classification.</title>
        <authorList>
            <person name="Goeker M."/>
        </authorList>
    </citation>
    <scope>NUCLEOTIDE SEQUENCE [LARGE SCALE GENOMIC DNA]</scope>
    <source>
        <strain evidence="2 3">DSM 16460</strain>
    </source>
</reference>
<proteinExistence type="predicted"/>
<keyword evidence="3" id="KW-1185">Reference proteome</keyword>
<dbReference type="Proteomes" id="UP001224359">
    <property type="component" value="Unassembled WGS sequence"/>
</dbReference>
<dbReference type="EMBL" id="JAUSTQ010000004">
    <property type="protein sequence ID" value="MDQ0159326.1"/>
    <property type="molecule type" value="Genomic_DNA"/>
</dbReference>
<comment type="caution">
    <text evidence="2">The sequence shown here is derived from an EMBL/GenBank/DDBJ whole genome shotgun (WGS) entry which is preliminary data.</text>
</comment>
<evidence type="ECO:0008006" key="4">
    <source>
        <dbReference type="Google" id="ProtNLM"/>
    </source>
</evidence>
<feature type="region of interest" description="Disordered" evidence="1">
    <location>
        <begin position="1"/>
        <end position="64"/>
    </location>
</feature>
<protein>
    <recommendedName>
        <fullName evidence="4">YfhD-like protein</fullName>
    </recommendedName>
</protein>
<evidence type="ECO:0000313" key="3">
    <source>
        <dbReference type="Proteomes" id="UP001224359"/>
    </source>
</evidence>
<sequence length="64" mass="7352">MGKDEHKGKSKKPLGQTPNNQQVESKDVEFAEDLADSADFEAQRRAAEAEERTRQEKHNKRRSL</sequence>
<feature type="compositionally biased region" description="Basic and acidic residues" evidence="1">
    <location>
        <begin position="41"/>
        <end position="56"/>
    </location>
</feature>